<dbReference type="CDD" id="cd02966">
    <property type="entry name" value="TlpA_like_family"/>
    <property type="match status" value="1"/>
</dbReference>
<evidence type="ECO:0000256" key="1">
    <source>
        <dbReference type="ARBA" id="ARBA00004196"/>
    </source>
</evidence>
<dbReference type="PANTHER" id="PTHR42852">
    <property type="entry name" value="THIOL:DISULFIDE INTERCHANGE PROTEIN DSBE"/>
    <property type="match status" value="1"/>
</dbReference>
<dbReference type="Gene3D" id="3.40.30.10">
    <property type="entry name" value="Glutaredoxin"/>
    <property type="match status" value="1"/>
</dbReference>
<keyword evidence="7" id="KW-0676">Redox-active center</keyword>
<feature type="domain" description="Thioredoxin" evidence="9">
    <location>
        <begin position="234"/>
        <end position="376"/>
    </location>
</feature>
<reference evidence="10 11" key="1">
    <citation type="submission" date="2016-10" db="EMBL/GenBank/DDBJ databases">
        <authorList>
            <person name="de Groot N.N."/>
        </authorList>
    </citation>
    <scope>NUCLEOTIDE SEQUENCE [LARGE SCALE GENOMIC DNA]</scope>
    <source>
        <strain evidence="10 11">DSM 21668</strain>
    </source>
</reference>
<evidence type="ECO:0000256" key="2">
    <source>
        <dbReference type="ARBA" id="ARBA00006926"/>
    </source>
</evidence>
<dbReference type="Pfam" id="PF00578">
    <property type="entry name" value="AhpC-TSA"/>
    <property type="match status" value="1"/>
</dbReference>
<dbReference type="InterPro" id="IPR000866">
    <property type="entry name" value="AhpC/TSA"/>
</dbReference>
<keyword evidence="11" id="KW-1185">Reference proteome</keyword>
<dbReference type="GO" id="GO:0004601">
    <property type="term" value="F:peroxidase activity"/>
    <property type="evidence" value="ECO:0007669"/>
    <property type="project" value="UniProtKB-KW"/>
</dbReference>
<keyword evidence="6" id="KW-1015">Disulfide bond</keyword>
<evidence type="ECO:0000256" key="8">
    <source>
        <dbReference type="SAM" id="SignalP"/>
    </source>
</evidence>
<dbReference type="GO" id="GO:0030313">
    <property type="term" value="C:cell envelope"/>
    <property type="evidence" value="ECO:0007669"/>
    <property type="project" value="UniProtKB-SubCell"/>
</dbReference>
<dbReference type="Proteomes" id="UP000198901">
    <property type="component" value="Unassembled WGS sequence"/>
</dbReference>
<keyword evidence="5" id="KW-0560">Oxidoreductase</keyword>
<comment type="similarity">
    <text evidence="2">Belongs to the glutathione peroxidase family.</text>
</comment>
<evidence type="ECO:0000259" key="9">
    <source>
        <dbReference type="PROSITE" id="PS51352"/>
    </source>
</evidence>
<dbReference type="GO" id="GO:0017004">
    <property type="term" value="P:cytochrome complex assembly"/>
    <property type="evidence" value="ECO:0007669"/>
    <property type="project" value="UniProtKB-KW"/>
</dbReference>
<dbReference type="EMBL" id="FNGS01000001">
    <property type="protein sequence ID" value="SDL13633.1"/>
    <property type="molecule type" value="Genomic_DNA"/>
</dbReference>
<evidence type="ECO:0000313" key="10">
    <source>
        <dbReference type="EMBL" id="SDL13633.1"/>
    </source>
</evidence>
<dbReference type="RefSeq" id="WP_176785389.1">
    <property type="nucleotide sequence ID" value="NZ_FNGS01000001.1"/>
</dbReference>
<dbReference type="PROSITE" id="PS00194">
    <property type="entry name" value="THIOREDOXIN_1"/>
    <property type="match status" value="1"/>
</dbReference>
<dbReference type="InterPro" id="IPR036249">
    <property type="entry name" value="Thioredoxin-like_sf"/>
</dbReference>
<dbReference type="PANTHER" id="PTHR42852:SF6">
    <property type="entry name" value="THIOL:DISULFIDE INTERCHANGE PROTEIN DSBE"/>
    <property type="match status" value="1"/>
</dbReference>
<evidence type="ECO:0000313" key="11">
    <source>
        <dbReference type="Proteomes" id="UP000198901"/>
    </source>
</evidence>
<evidence type="ECO:0000256" key="5">
    <source>
        <dbReference type="ARBA" id="ARBA00023002"/>
    </source>
</evidence>
<organism evidence="10 11">
    <name type="scientific">Siphonobacter aquaeclarae</name>
    <dbReference type="NCBI Taxonomy" id="563176"/>
    <lineage>
        <taxon>Bacteria</taxon>
        <taxon>Pseudomonadati</taxon>
        <taxon>Bacteroidota</taxon>
        <taxon>Cytophagia</taxon>
        <taxon>Cytophagales</taxon>
        <taxon>Cytophagaceae</taxon>
        <taxon>Siphonobacter</taxon>
    </lineage>
</organism>
<dbReference type="Pfam" id="PF14289">
    <property type="entry name" value="DUF4369"/>
    <property type="match status" value="1"/>
</dbReference>
<name>A0A1G9HM84_9BACT</name>
<keyword evidence="4" id="KW-0201">Cytochrome c-type biogenesis</keyword>
<gene>
    <name evidence="10" type="ORF">SAMN04488090_0104</name>
</gene>
<dbReference type="InterPro" id="IPR017937">
    <property type="entry name" value="Thioredoxin_CS"/>
</dbReference>
<dbReference type="AlphaFoldDB" id="A0A1G9HM84"/>
<evidence type="ECO:0000256" key="4">
    <source>
        <dbReference type="ARBA" id="ARBA00022748"/>
    </source>
</evidence>
<dbReference type="InterPro" id="IPR025380">
    <property type="entry name" value="DUF4369"/>
</dbReference>
<evidence type="ECO:0000256" key="7">
    <source>
        <dbReference type="ARBA" id="ARBA00023284"/>
    </source>
</evidence>
<protein>
    <submittedName>
        <fullName evidence="10">Peroxiredoxin</fullName>
    </submittedName>
</protein>
<sequence>MRLVVLATLAAFSAQAQQFDLKGKAGSLKDGDKIYLIYTAADKQVTDSANVKSGEFQFKGKLDYPVQANLYLNRNPYVNRLQPGEKMDYLRFYLEPSAFAFNSPDSLKNGKFSGSGLNQDHAALKELMKPNDEKFTALRKEFEALPAEKRQDKEVVNGFIERENALMGELYGLYVTFAEQHPQSYLAVISLNHAASREDLTARVRKAYEKLPAKWKNSPLGQGVPVALDAPEKTKIGKEAPDFAQKTPEGQDFKLSSLRGKYVLVDFWASWCGPCRRENPNVVKAYQKYKEKGFTILGVSLDNPGQKEAWLKAIAKDQLEWTQVSDLKGWDNGVAKIYGIRSIPANFLLDPSGKIIAKDLRAEGLNEKLKELLGGE</sequence>
<dbReference type="InterPro" id="IPR013766">
    <property type="entry name" value="Thioredoxin_domain"/>
</dbReference>
<dbReference type="SUPFAM" id="SSF52833">
    <property type="entry name" value="Thioredoxin-like"/>
    <property type="match status" value="1"/>
</dbReference>
<evidence type="ECO:0000256" key="6">
    <source>
        <dbReference type="ARBA" id="ARBA00023157"/>
    </source>
</evidence>
<accession>A0A1G9HM84</accession>
<dbReference type="PROSITE" id="PS51355">
    <property type="entry name" value="GLUTATHIONE_PEROXID_3"/>
    <property type="match status" value="1"/>
</dbReference>
<dbReference type="STRING" id="563176.SAMN04488090_0104"/>
<keyword evidence="8" id="KW-0732">Signal</keyword>
<evidence type="ECO:0000256" key="3">
    <source>
        <dbReference type="ARBA" id="ARBA00022559"/>
    </source>
</evidence>
<dbReference type="InterPro" id="IPR050553">
    <property type="entry name" value="Thioredoxin_ResA/DsbE_sf"/>
</dbReference>
<feature type="chain" id="PRO_5011575039" evidence="8">
    <location>
        <begin position="17"/>
        <end position="376"/>
    </location>
</feature>
<keyword evidence="3" id="KW-0575">Peroxidase</keyword>
<dbReference type="PROSITE" id="PS51352">
    <property type="entry name" value="THIOREDOXIN_2"/>
    <property type="match status" value="1"/>
</dbReference>
<dbReference type="InterPro" id="IPR000889">
    <property type="entry name" value="Glutathione_peroxidase"/>
</dbReference>
<proteinExistence type="inferred from homology"/>
<feature type="signal peptide" evidence="8">
    <location>
        <begin position="1"/>
        <end position="16"/>
    </location>
</feature>
<dbReference type="GO" id="GO:0006979">
    <property type="term" value="P:response to oxidative stress"/>
    <property type="evidence" value="ECO:0007669"/>
    <property type="project" value="InterPro"/>
</dbReference>
<comment type="subcellular location">
    <subcellularLocation>
        <location evidence="1">Cell envelope</location>
    </subcellularLocation>
</comment>